<evidence type="ECO:0000256" key="6">
    <source>
        <dbReference type="ARBA" id="ARBA00022777"/>
    </source>
</evidence>
<reference evidence="13 14" key="1">
    <citation type="submission" date="2018-08" db="EMBL/GenBank/DDBJ databases">
        <title>Draft genome sequence of Psychrilyobacter sp. strain SD5 isolated from Black Sea water.</title>
        <authorList>
            <person name="Yadav S."/>
            <person name="Villanueva L."/>
            <person name="Damste J.S.S."/>
        </authorList>
    </citation>
    <scope>NUCLEOTIDE SEQUENCE [LARGE SCALE GENOMIC DNA]</scope>
    <source>
        <strain evidence="13 14">SD5</strain>
    </source>
</reference>
<dbReference type="InterPro" id="IPR005218">
    <property type="entry name" value="Diacylglycerol/lipid_kinase"/>
</dbReference>
<keyword evidence="10" id="KW-0594">Phospholipid biosynthesis</keyword>
<dbReference type="Proteomes" id="UP000263486">
    <property type="component" value="Unassembled WGS sequence"/>
</dbReference>
<evidence type="ECO:0000256" key="2">
    <source>
        <dbReference type="ARBA" id="ARBA00022516"/>
    </source>
</evidence>
<dbReference type="InterPro" id="IPR017438">
    <property type="entry name" value="ATP-NAD_kinase_N"/>
</dbReference>
<evidence type="ECO:0000256" key="1">
    <source>
        <dbReference type="ARBA" id="ARBA00001946"/>
    </source>
</evidence>
<keyword evidence="5" id="KW-0547">Nucleotide-binding</keyword>
<evidence type="ECO:0000256" key="11">
    <source>
        <dbReference type="ARBA" id="ARBA00023264"/>
    </source>
</evidence>
<dbReference type="Gene3D" id="2.60.200.40">
    <property type="match status" value="1"/>
</dbReference>
<dbReference type="EMBL" id="QUAJ01000004">
    <property type="protein sequence ID" value="REI42464.1"/>
    <property type="molecule type" value="Genomic_DNA"/>
</dbReference>
<comment type="caution">
    <text evidence="13">The sequence shown here is derived from an EMBL/GenBank/DDBJ whole genome shotgun (WGS) entry which is preliminary data.</text>
</comment>
<dbReference type="PANTHER" id="PTHR12358">
    <property type="entry name" value="SPHINGOSINE KINASE"/>
    <property type="match status" value="1"/>
</dbReference>
<organism evidence="13 14">
    <name type="scientific">Psychrilyobacter piezotolerans</name>
    <dbReference type="NCBI Taxonomy" id="2293438"/>
    <lineage>
        <taxon>Bacteria</taxon>
        <taxon>Fusobacteriati</taxon>
        <taxon>Fusobacteriota</taxon>
        <taxon>Fusobacteriia</taxon>
        <taxon>Fusobacteriales</taxon>
        <taxon>Fusobacteriaceae</taxon>
        <taxon>Psychrilyobacter</taxon>
    </lineage>
</organism>
<evidence type="ECO:0000256" key="4">
    <source>
        <dbReference type="ARBA" id="ARBA00022723"/>
    </source>
</evidence>
<accession>A0ABX9KJW7</accession>
<protein>
    <submittedName>
        <fullName evidence="13">YegS/Rv2252/BmrU family lipid kinase</fullName>
    </submittedName>
</protein>
<evidence type="ECO:0000256" key="3">
    <source>
        <dbReference type="ARBA" id="ARBA00022679"/>
    </source>
</evidence>
<keyword evidence="8" id="KW-0460">Magnesium</keyword>
<dbReference type="Pfam" id="PF19279">
    <property type="entry name" value="YegS_C"/>
    <property type="match status" value="1"/>
</dbReference>
<dbReference type="RefSeq" id="WP_114641505.1">
    <property type="nucleotide sequence ID" value="NZ_JAACIO010000004.1"/>
</dbReference>
<dbReference type="GO" id="GO:0016301">
    <property type="term" value="F:kinase activity"/>
    <property type="evidence" value="ECO:0007669"/>
    <property type="project" value="UniProtKB-KW"/>
</dbReference>
<keyword evidence="3" id="KW-0808">Transferase</keyword>
<evidence type="ECO:0000313" key="13">
    <source>
        <dbReference type="EMBL" id="REI42464.1"/>
    </source>
</evidence>
<evidence type="ECO:0000256" key="10">
    <source>
        <dbReference type="ARBA" id="ARBA00023209"/>
    </source>
</evidence>
<dbReference type="SMART" id="SM00046">
    <property type="entry name" value="DAGKc"/>
    <property type="match status" value="1"/>
</dbReference>
<dbReference type="Gene3D" id="3.40.50.10330">
    <property type="entry name" value="Probable inorganic polyphosphate/atp-NAD kinase, domain 1"/>
    <property type="match status" value="1"/>
</dbReference>
<name>A0ABX9KJW7_9FUSO</name>
<evidence type="ECO:0000313" key="14">
    <source>
        <dbReference type="Proteomes" id="UP000263486"/>
    </source>
</evidence>
<keyword evidence="2" id="KW-0444">Lipid biosynthesis</keyword>
<sequence>MKKVKLIYNPFSGNNKIINQIDTIIEVYQKHGYQLIPFRISYEATLEDAFTDLNDEGWDHLLLAGGDGSVSDSINMMKKMKIDLPVGILPTGTANDFAKCIGIPSTIREACEQIITSESKKIDLGYVNGKFFINVLSFGLFTEVSQNTPTNLKNTMGKLAYYINGIKELPKFKKLKIFVEGNEYFYVGDAFLVFIFNGKTAGNINIAYKAELDDGMLDVIIIKADLVHTAKSFFNFLIRNHLEDSDNGISYFRTNSVRIDCAEELRTDIDGEKGPEFPLHITCKEHSLNILGYRKVEPKQIDKFLENLRSSLPKKTK</sequence>
<dbReference type="InterPro" id="IPR045540">
    <property type="entry name" value="YegS/DAGK_C"/>
</dbReference>
<evidence type="ECO:0000256" key="8">
    <source>
        <dbReference type="ARBA" id="ARBA00022842"/>
    </source>
</evidence>
<evidence type="ECO:0000256" key="7">
    <source>
        <dbReference type="ARBA" id="ARBA00022840"/>
    </source>
</evidence>
<keyword evidence="6 13" id="KW-0418">Kinase</keyword>
<gene>
    <name evidence="13" type="ORF">DYH56_03665</name>
</gene>
<dbReference type="Pfam" id="PF00781">
    <property type="entry name" value="DAGK_cat"/>
    <property type="match status" value="1"/>
</dbReference>
<evidence type="ECO:0000256" key="9">
    <source>
        <dbReference type="ARBA" id="ARBA00023098"/>
    </source>
</evidence>
<comment type="cofactor">
    <cofactor evidence="1">
        <name>Mg(2+)</name>
        <dbReference type="ChEBI" id="CHEBI:18420"/>
    </cofactor>
</comment>
<dbReference type="InterPro" id="IPR016064">
    <property type="entry name" value="NAD/diacylglycerol_kinase_sf"/>
</dbReference>
<evidence type="ECO:0000256" key="5">
    <source>
        <dbReference type="ARBA" id="ARBA00022741"/>
    </source>
</evidence>
<dbReference type="PROSITE" id="PS50146">
    <property type="entry name" value="DAGK"/>
    <property type="match status" value="1"/>
</dbReference>
<dbReference type="NCBIfam" id="TIGR00147">
    <property type="entry name" value="YegS/Rv2252/BmrU family lipid kinase"/>
    <property type="match status" value="1"/>
</dbReference>
<dbReference type="InterPro" id="IPR050187">
    <property type="entry name" value="Lipid_Phosphate_FormReg"/>
</dbReference>
<proteinExistence type="predicted"/>
<dbReference type="InterPro" id="IPR001206">
    <property type="entry name" value="Diacylglycerol_kinase_cat_dom"/>
</dbReference>
<keyword evidence="11" id="KW-1208">Phospholipid metabolism</keyword>
<keyword evidence="4" id="KW-0479">Metal-binding</keyword>
<dbReference type="SUPFAM" id="SSF111331">
    <property type="entry name" value="NAD kinase/diacylglycerol kinase-like"/>
    <property type="match status" value="1"/>
</dbReference>
<keyword evidence="7" id="KW-0067">ATP-binding</keyword>
<feature type="domain" description="DAGKc" evidence="12">
    <location>
        <begin position="1"/>
        <end position="131"/>
    </location>
</feature>
<keyword evidence="9" id="KW-0443">Lipid metabolism</keyword>
<evidence type="ECO:0000259" key="12">
    <source>
        <dbReference type="PROSITE" id="PS50146"/>
    </source>
</evidence>
<dbReference type="PANTHER" id="PTHR12358:SF106">
    <property type="entry name" value="LIPID KINASE YEGS"/>
    <property type="match status" value="1"/>
</dbReference>
<dbReference type="NCBIfam" id="NF009605">
    <property type="entry name" value="PRK13059.1"/>
    <property type="match status" value="1"/>
</dbReference>
<keyword evidence="14" id="KW-1185">Reference proteome</keyword>